<evidence type="ECO:0000313" key="1">
    <source>
        <dbReference type="EMBL" id="EUA48368.1"/>
    </source>
</evidence>
<gene>
    <name evidence="1" type="ORF">I543_2739</name>
</gene>
<protein>
    <submittedName>
        <fullName evidence="1">Uncharacterized protein</fullName>
    </submittedName>
</protein>
<organism evidence="1 2">
    <name type="scientific">Mycobacteroides abscessus 21</name>
    <dbReference type="NCBI Taxonomy" id="1299324"/>
    <lineage>
        <taxon>Bacteria</taxon>
        <taxon>Bacillati</taxon>
        <taxon>Actinomycetota</taxon>
        <taxon>Actinomycetes</taxon>
        <taxon>Mycobacteriales</taxon>
        <taxon>Mycobacteriaceae</taxon>
        <taxon>Mycobacteroides</taxon>
        <taxon>Mycobacteroides abscessus</taxon>
    </lineage>
</organism>
<name>A0A829Q7V5_9MYCO</name>
<dbReference type="EMBL" id="JAOF01000001">
    <property type="protein sequence ID" value="EUA48368.1"/>
    <property type="molecule type" value="Genomic_DNA"/>
</dbReference>
<evidence type="ECO:0000313" key="2">
    <source>
        <dbReference type="Proteomes" id="UP000020103"/>
    </source>
</evidence>
<reference evidence="1 2" key="1">
    <citation type="submission" date="2013-12" db="EMBL/GenBank/DDBJ databases">
        <authorList>
            <person name="Madinger N."/>
            <person name="Lenaerts A."/>
            <person name="Ordway D."/>
            <person name="DeGroote M.A."/>
            <person name="Parker T."/>
            <person name="Sizemore C."/>
            <person name="Tallon L.J."/>
            <person name="Sadzewicz L.K."/>
            <person name="Sengamalay N."/>
            <person name="Fraser C.M."/>
            <person name="Hine E."/>
            <person name="Shefchek K.A."/>
            <person name="Das S.P."/>
            <person name="Tettelin H."/>
        </authorList>
    </citation>
    <scope>NUCLEOTIDE SEQUENCE [LARGE SCALE GENOMIC DNA]</scope>
    <source>
        <strain evidence="1 2">21</strain>
    </source>
</reference>
<comment type="caution">
    <text evidence="1">The sequence shown here is derived from an EMBL/GenBank/DDBJ whole genome shotgun (WGS) entry which is preliminary data.</text>
</comment>
<dbReference type="AlphaFoldDB" id="A0A829Q7V5"/>
<accession>A0A829Q7V5</accession>
<sequence length="110" mass="12822">MFQTGCRCSACSTAEQARVHRIGIEEESRWRELNQRADQRWQQWRLAAQENATVRLRRAGTRWTPQQLGIALDRSLNVEQAASMLGRSNSAITSIRTRYRRVSFDRRTLS</sequence>
<dbReference type="Proteomes" id="UP000020103">
    <property type="component" value="Unassembled WGS sequence"/>
</dbReference>
<proteinExistence type="predicted"/>